<gene>
    <name evidence="1" type="ORF">HELGO_WM36161</name>
</gene>
<name>A0A6S6SQZ4_9BACT</name>
<reference evidence="1" key="1">
    <citation type="submission" date="2020-01" db="EMBL/GenBank/DDBJ databases">
        <authorList>
            <person name="Meier V. D."/>
            <person name="Meier V D."/>
        </authorList>
    </citation>
    <scope>NUCLEOTIDE SEQUENCE</scope>
    <source>
        <strain evidence="1">HLG_WM_MAG_03</strain>
    </source>
</reference>
<dbReference type="AlphaFoldDB" id="A0A6S6SQZ4"/>
<evidence type="ECO:0000313" key="1">
    <source>
        <dbReference type="EMBL" id="CAA6805377.1"/>
    </source>
</evidence>
<evidence type="ECO:0008006" key="2">
    <source>
        <dbReference type="Google" id="ProtNLM"/>
    </source>
</evidence>
<dbReference type="EMBL" id="CACVAR010000134">
    <property type="protein sequence ID" value="CAA6805377.1"/>
    <property type="molecule type" value="Genomic_DNA"/>
</dbReference>
<protein>
    <recommendedName>
        <fullName evidence="2">Transposase (putative) YhgA-like domain-containing protein</fullName>
    </recommendedName>
</protein>
<sequence>MGDKDIISKELLKEMAKDISRHILHIKIDDNMELIDKEFTRIEKRDADLVYKNGNEIIHIEIQNNNHPKMHLRMHRYYSDILFEYEDYTIQQYMLYIGKEKCRMEKEIVRDNINYKYAIIDIRDVSCEAFLQSNDPSAVVLAILCNFENKDKQKVVNSILKKLIKLSKDEATFRNYLKKVEIFSTNRNLEEYVDKGVKMFTVDIEKLPSFQRGVEKGIQKGIQKGVEESMKISVKAIASLGYDTQKIAQLLNLSEPEVKEYLK</sequence>
<accession>A0A6S6SQZ4</accession>
<proteinExistence type="predicted"/>
<organism evidence="1">
    <name type="scientific">uncultured Sulfurovum sp</name>
    <dbReference type="NCBI Taxonomy" id="269237"/>
    <lineage>
        <taxon>Bacteria</taxon>
        <taxon>Pseudomonadati</taxon>
        <taxon>Campylobacterota</taxon>
        <taxon>Epsilonproteobacteria</taxon>
        <taxon>Campylobacterales</taxon>
        <taxon>Sulfurovaceae</taxon>
        <taxon>Sulfurovum</taxon>
        <taxon>environmental samples</taxon>
    </lineage>
</organism>